<feature type="region of interest" description="Disordered" evidence="1">
    <location>
        <begin position="363"/>
        <end position="385"/>
    </location>
</feature>
<evidence type="ECO:0000256" key="1">
    <source>
        <dbReference type="SAM" id="MobiDB-lite"/>
    </source>
</evidence>
<evidence type="ECO:0000313" key="4">
    <source>
        <dbReference type="Proteomes" id="UP001152797"/>
    </source>
</evidence>
<evidence type="ECO:0000313" key="2">
    <source>
        <dbReference type="EMBL" id="CAI3973365.1"/>
    </source>
</evidence>
<dbReference type="AlphaFoldDB" id="A0A9P1BIL7"/>
<proteinExistence type="predicted"/>
<gene>
    <name evidence="2" type="ORF">C1SCF055_LOCUS1877</name>
</gene>
<comment type="caution">
    <text evidence="2">The sequence shown here is derived from an EMBL/GenBank/DDBJ whole genome shotgun (WGS) entry which is preliminary data.</text>
</comment>
<keyword evidence="4" id="KW-1185">Reference proteome</keyword>
<reference evidence="2" key="1">
    <citation type="submission" date="2022-10" db="EMBL/GenBank/DDBJ databases">
        <authorList>
            <person name="Chen Y."/>
            <person name="Dougan E. K."/>
            <person name="Chan C."/>
            <person name="Rhodes N."/>
            <person name="Thang M."/>
        </authorList>
    </citation>
    <scope>NUCLEOTIDE SEQUENCE</scope>
</reference>
<accession>A0A9P1BIL7</accession>
<name>A0A9P1BIL7_9DINO</name>
<sequence>MAAGPHLAPQAIGGPGPGSYLLVKYDLPDTTWHSRLLLAHLNAGEWIVLTPDGDIYSEEYSPSNGDIASWRPYDPQVGAPFGVAVGDIYDFHPRPDQATVARLLTEGQAHAHLERMRLGLPAPGGQPGHQMAPAAPAAGGCGGAGPQVAALAGGGADVNAAPNPAGPAAALAALAGVSNAAGVAAQARDAPMDQGDDARTLSISRDGEGARFKEFRSAVQECKSVDFQDWPVSGPRTVKHVITQMINNGGSALGHHQQWRVACKMQPTDGPAQEHESWSRVLDAMLCYDQLDVTNLAAAELVVRSIQRLEEKHKHKMVSTDDAGESALFMGAAAGARAGLVISPKLTEWIGAEMQKEALVAKERRKAREERALSRKNDKKEESGK</sequence>
<organism evidence="2">
    <name type="scientific">Cladocopium goreaui</name>
    <dbReference type="NCBI Taxonomy" id="2562237"/>
    <lineage>
        <taxon>Eukaryota</taxon>
        <taxon>Sar</taxon>
        <taxon>Alveolata</taxon>
        <taxon>Dinophyceae</taxon>
        <taxon>Suessiales</taxon>
        <taxon>Symbiodiniaceae</taxon>
        <taxon>Cladocopium</taxon>
    </lineage>
</organism>
<dbReference type="EMBL" id="CAMXCT030000070">
    <property type="protein sequence ID" value="CAL4760677.1"/>
    <property type="molecule type" value="Genomic_DNA"/>
</dbReference>
<dbReference type="OrthoDB" id="428868at2759"/>
<dbReference type="Proteomes" id="UP001152797">
    <property type="component" value="Unassembled WGS sequence"/>
</dbReference>
<reference evidence="3" key="2">
    <citation type="submission" date="2024-04" db="EMBL/GenBank/DDBJ databases">
        <authorList>
            <person name="Chen Y."/>
            <person name="Shah S."/>
            <person name="Dougan E. K."/>
            <person name="Thang M."/>
            <person name="Chan C."/>
        </authorList>
    </citation>
    <scope>NUCLEOTIDE SEQUENCE [LARGE SCALE GENOMIC DNA]</scope>
</reference>
<dbReference type="EMBL" id="CAMXCT010000070">
    <property type="protein sequence ID" value="CAI3973365.1"/>
    <property type="molecule type" value="Genomic_DNA"/>
</dbReference>
<protein>
    <submittedName>
        <fullName evidence="2">Uncharacterized protein</fullName>
    </submittedName>
</protein>
<dbReference type="EMBL" id="CAMXCT020000070">
    <property type="protein sequence ID" value="CAL1126740.1"/>
    <property type="molecule type" value="Genomic_DNA"/>
</dbReference>
<evidence type="ECO:0000313" key="3">
    <source>
        <dbReference type="EMBL" id="CAL1126740.1"/>
    </source>
</evidence>